<evidence type="ECO:0000256" key="1">
    <source>
        <dbReference type="SAM" id="MobiDB-lite"/>
    </source>
</evidence>
<evidence type="ECO:0000313" key="5">
    <source>
        <dbReference type="EMBL" id="CAF2087236.1"/>
    </source>
</evidence>
<protein>
    <submittedName>
        <fullName evidence="4">Uncharacterized protein</fullName>
    </submittedName>
</protein>
<feature type="compositionally biased region" description="Polar residues" evidence="1">
    <location>
        <begin position="124"/>
        <end position="136"/>
    </location>
</feature>
<sequence length="260" mass="29806">MDVLELPRPVINFLRTMAKEGCRYVLSWDIFGGTDSVTLTLTWKLSNHESQLTTSKSSQHYQQQVYDDLFIRHDDLTSSQRRSRREDNTVTSARIRSSRGKSLEGNSLTSNKSVSSQQKQASSLERSSITNQQKKQSVPIYANLKEIKYPTSTSPSPSTHTDHHRTRNQRECPIRRKLIPPKSIANNLSLELRRRTPITIQTGDDDDDDDDEDIVDPWIKDFECSLETGTNNKLEESKIGMNKKGNISGKVKFKRKPDYF</sequence>
<dbReference type="EMBL" id="CAJNOW010021167">
    <property type="protein sequence ID" value="CAF1683144.1"/>
    <property type="molecule type" value="Genomic_DNA"/>
</dbReference>
<reference evidence="4" key="1">
    <citation type="submission" date="2021-02" db="EMBL/GenBank/DDBJ databases">
        <authorList>
            <person name="Nowell W R."/>
        </authorList>
    </citation>
    <scope>NUCLEOTIDE SEQUENCE</scope>
</reference>
<dbReference type="Proteomes" id="UP000663856">
    <property type="component" value="Unassembled WGS sequence"/>
</dbReference>
<dbReference type="Proteomes" id="UP000663834">
    <property type="component" value="Unassembled WGS sequence"/>
</dbReference>
<evidence type="ECO:0000313" key="7">
    <source>
        <dbReference type="EMBL" id="CAF4020223.1"/>
    </source>
</evidence>
<feature type="compositionally biased region" description="Low complexity" evidence="1">
    <location>
        <begin position="150"/>
        <end position="159"/>
    </location>
</feature>
<comment type="caution">
    <text evidence="4">The sequence shown here is derived from an EMBL/GenBank/DDBJ whole genome shotgun (WGS) entry which is preliminary data.</text>
</comment>
<dbReference type="Proteomes" id="UP000681967">
    <property type="component" value="Unassembled WGS sequence"/>
</dbReference>
<dbReference type="Proteomes" id="UP000663855">
    <property type="component" value="Unassembled WGS sequence"/>
</dbReference>
<evidence type="ECO:0000313" key="9">
    <source>
        <dbReference type="Proteomes" id="UP000663856"/>
    </source>
</evidence>
<dbReference type="EMBL" id="CAJOBI010005038">
    <property type="protein sequence ID" value="CAF4020223.1"/>
    <property type="molecule type" value="Genomic_DNA"/>
</dbReference>
<evidence type="ECO:0000313" key="4">
    <source>
        <dbReference type="EMBL" id="CAF1986963.1"/>
    </source>
</evidence>
<dbReference type="Proteomes" id="UP000676336">
    <property type="component" value="Unassembled WGS sequence"/>
</dbReference>
<evidence type="ECO:0000313" key="3">
    <source>
        <dbReference type="EMBL" id="CAF1683144.1"/>
    </source>
</evidence>
<name>A0A816MJ80_9BILA</name>
<feature type="compositionally biased region" description="Low complexity" evidence="1">
    <location>
        <begin position="110"/>
        <end position="123"/>
    </location>
</feature>
<dbReference type="EMBL" id="CAJNOV010008147">
    <property type="protein sequence ID" value="CAF1312090.1"/>
    <property type="molecule type" value="Genomic_DNA"/>
</dbReference>
<dbReference type="OrthoDB" id="10038179at2759"/>
<evidence type="ECO:0000313" key="8">
    <source>
        <dbReference type="EMBL" id="CAF4047646.1"/>
    </source>
</evidence>
<evidence type="ECO:0000313" key="2">
    <source>
        <dbReference type="EMBL" id="CAF1312090.1"/>
    </source>
</evidence>
<gene>
    <name evidence="8" type="ORF">BYL167_LOCUS16248</name>
    <name evidence="2" type="ORF">CJN711_LOCUS17484</name>
    <name evidence="6" type="ORF">GIL414_LOCUS5401</name>
    <name evidence="3" type="ORF">KQP761_LOCUS37399</name>
    <name evidence="5" type="ORF">MBJ925_LOCUS19704</name>
    <name evidence="7" type="ORF">SMN809_LOCUS12974</name>
    <name evidence="4" type="ORF">WKI299_LOCUS4077</name>
</gene>
<evidence type="ECO:0000313" key="6">
    <source>
        <dbReference type="EMBL" id="CAF3878136.1"/>
    </source>
</evidence>
<dbReference type="Proteomes" id="UP000663824">
    <property type="component" value="Unassembled WGS sequence"/>
</dbReference>
<dbReference type="Proteomes" id="UP000681720">
    <property type="component" value="Unassembled WGS sequence"/>
</dbReference>
<dbReference type="AlphaFoldDB" id="A0A816MJ80"/>
<organism evidence="4 9">
    <name type="scientific">Rotaria magnacalcarata</name>
    <dbReference type="NCBI Taxonomy" id="392030"/>
    <lineage>
        <taxon>Eukaryota</taxon>
        <taxon>Metazoa</taxon>
        <taxon>Spiralia</taxon>
        <taxon>Gnathifera</taxon>
        <taxon>Rotifera</taxon>
        <taxon>Eurotatoria</taxon>
        <taxon>Bdelloidea</taxon>
        <taxon>Philodinida</taxon>
        <taxon>Philodinidae</taxon>
        <taxon>Rotaria</taxon>
    </lineage>
</organism>
<dbReference type="EMBL" id="CAJOBJ010001421">
    <property type="protein sequence ID" value="CAF3878136.1"/>
    <property type="molecule type" value="Genomic_DNA"/>
</dbReference>
<dbReference type="EMBL" id="CAJOBH010006185">
    <property type="protein sequence ID" value="CAF4047646.1"/>
    <property type="molecule type" value="Genomic_DNA"/>
</dbReference>
<feature type="region of interest" description="Disordered" evidence="1">
    <location>
        <begin position="77"/>
        <end position="169"/>
    </location>
</feature>
<dbReference type="EMBL" id="CAJNRF010000894">
    <property type="protein sequence ID" value="CAF1986963.1"/>
    <property type="molecule type" value="Genomic_DNA"/>
</dbReference>
<dbReference type="EMBL" id="CAJNRE010009997">
    <property type="protein sequence ID" value="CAF2087236.1"/>
    <property type="molecule type" value="Genomic_DNA"/>
</dbReference>
<accession>A0A816MJ80</accession>
<proteinExistence type="predicted"/>